<reference evidence="9 10" key="1">
    <citation type="submission" date="2020-08" db="EMBL/GenBank/DDBJ databases">
        <title>Genomic Encyclopedia of Type Strains, Phase III (KMG-III): the genomes of soil and plant-associated and newly described type strains.</title>
        <authorList>
            <person name="Whitman W."/>
        </authorList>
    </citation>
    <scope>NUCLEOTIDE SEQUENCE [LARGE SCALE GENOMIC DNA]</scope>
    <source>
        <strain evidence="9 10">CECT 3303</strain>
    </source>
</reference>
<feature type="domain" description="ABC3 transporter permease C-terminal" evidence="8">
    <location>
        <begin position="64"/>
        <end position="177"/>
    </location>
</feature>
<comment type="similarity">
    <text evidence="6">Belongs to the ABC-4 integral membrane protein family.</text>
</comment>
<keyword evidence="4 7" id="KW-1133">Transmembrane helix</keyword>
<evidence type="ECO:0000256" key="6">
    <source>
        <dbReference type="ARBA" id="ARBA00038076"/>
    </source>
</evidence>
<dbReference type="PANTHER" id="PTHR30572:SF4">
    <property type="entry name" value="ABC TRANSPORTER PERMEASE YTRF"/>
    <property type="match status" value="1"/>
</dbReference>
<dbReference type="EMBL" id="JACHJJ010000004">
    <property type="protein sequence ID" value="MBB5962344.1"/>
    <property type="molecule type" value="Genomic_DNA"/>
</dbReference>
<evidence type="ECO:0000256" key="4">
    <source>
        <dbReference type="ARBA" id="ARBA00022989"/>
    </source>
</evidence>
<sequence length="453" mass="45405">MSALALSSLRGRAGGFLASFLAMFLGATILMAFGSLFDTSGGPGVDAVSREMLNTLAAVVGGWGLILVTFAVTSTLTLSVRQRAGEMALLRNIGATPAQINRLIVTEALVLAVVAVVLAVAPAVLAGRVLVEWLAGSGQIGGSVHPHFGGFAVHLGVLVTVAAAVVSAALAARRVTRPSAAGAALDAATGGTAPGWRRAAAAGLFLFLGADLAVVTATVMRGKSDFEPMATAGPASIWFSAGLALLAPSLLRLVATRLVAPLERFGGAAGHLAGLNLTGRSDRLAPAVMPVILFTGIATGTLYMQSTDAAANALAGVTPTADHHAAQTTNMAVIGMILVFTAIMVVNTLAATMIHRRGEFGRQRLIGATPRQILCMVAGESAVLTATGVIFGTVASLVTVIPFSIARTGSAIPGGGPAPYLAVVAVAAAIGVATSLTAARRTLRTPAAEAAAA</sequence>
<name>A0A841D1F8_PLAVE</name>
<dbReference type="InterPro" id="IPR003838">
    <property type="entry name" value="ABC3_permease_C"/>
</dbReference>
<evidence type="ECO:0000256" key="3">
    <source>
        <dbReference type="ARBA" id="ARBA00022692"/>
    </source>
</evidence>
<evidence type="ECO:0000256" key="2">
    <source>
        <dbReference type="ARBA" id="ARBA00022475"/>
    </source>
</evidence>
<organism evidence="9 10">
    <name type="scientific">Planomonospora venezuelensis</name>
    <dbReference type="NCBI Taxonomy" id="1999"/>
    <lineage>
        <taxon>Bacteria</taxon>
        <taxon>Bacillati</taxon>
        <taxon>Actinomycetota</taxon>
        <taxon>Actinomycetes</taxon>
        <taxon>Streptosporangiales</taxon>
        <taxon>Streptosporangiaceae</taxon>
        <taxon>Planomonospora</taxon>
    </lineage>
</organism>
<evidence type="ECO:0000256" key="7">
    <source>
        <dbReference type="SAM" id="Phobius"/>
    </source>
</evidence>
<gene>
    <name evidence="9" type="ORF">FHS22_001605</name>
</gene>
<feature type="domain" description="ABC3 transporter permease C-terminal" evidence="8">
    <location>
        <begin position="332"/>
        <end position="446"/>
    </location>
</feature>
<feature type="transmembrane region" description="Helical" evidence="7">
    <location>
        <begin position="235"/>
        <end position="255"/>
    </location>
</feature>
<keyword evidence="10" id="KW-1185">Reference proteome</keyword>
<keyword evidence="3 7" id="KW-0812">Transmembrane</keyword>
<dbReference type="GO" id="GO:0022857">
    <property type="term" value="F:transmembrane transporter activity"/>
    <property type="evidence" value="ECO:0007669"/>
    <property type="project" value="TreeGrafter"/>
</dbReference>
<dbReference type="PANTHER" id="PTHR30572">
    <property type="entry name" value="MEMBRANE COMPONENT OF TRANSPORTER-RELATED"/>
    <property type="match status" value="1"/>
</dbReference>
<feature type="transmembrane region" description="Helical" evidence="7">
    <location>
        <begin position="199"/>
        <end position="220"/>
    </location>
</feature>
<feature type="transmembrane region" description="Helical" evidence="7">
    <location>
        <begin position="331"/>
        <end position="352"/>
    </location>
</feature>
<dbReference type="Proteomes" id="UP000562352">
    <property type="component" value="Unassembled WGS sequence"/>
</dbReference>
<comment type="subcellular location">
    <subcellularLocation>
        <location evidence="1">Cell membrane</location>
        <topology evidence="1">Multi-pass membrane protein</topology>
    </subcellularLocation>
</comment>
<dbReference type="AlphaFoldDB" id="A0A841D1F8"/>
<evidence type="ECO:0000256" key="1">
    <source>
        <dbReference type="ARBA" id="ARBA00004651"/>
    </source>
</evidence>
<dbReference type="Pfam" id="PF02687">
    <property type="entry name" value="FtsX"/>
    <property type="match status" value="2"/>
</dbReference>
<feature type="transmembrane region" description="Helical" evidence="7">
    <location>
        <begin position="284"/>
        <end position="304"/>
    </location>
</feature>
<evidence type="ECO:0000313" key="9">
    <source>
        <dbReference type="EMBL" id="MBB5962344.1"/>
    </source>
</evidence>
<keyword evidence="5 7" id="KW-0472">Membrane</keyword>
<feature type="transmembrane region" description="Helical" evidence="7">
    <location>
        <begin position="373"/>
        <end position="406"/>
    </location>
</feature>
<feature type="transmembrane region" description="Helical" evidence="7">
    <location>
        <begin position="108"/>
        <end position="131"/>
    </location>
</feature>
<comment type="caution">
    <text evidence="9">The sequence shown here is derived from an EMBL/GenBank/DDBJ whole genome shotgun (WGS) entry which is preliminary data.</text>
</comment>
<evidence type="ECO:0000313" key="10">
    <source>
        <dbReference type="Proteomes" id="UP000562352"/>
    </source>
</evidence>
<feature type="transmembrane region" description="Helical" evidence="7">
    <location>
        <begin position="418"/>
        <end position="439"/>
    </location>
</feature>
<feature type="transmembrane region" description="Helical" evidence="7">
    <location>
        <begin position="12"/>
        <end position="36"/>
    </location>
</feature>
<dbReference type="GO" id="GO:0005886">
    <property type="term" value="C:plasma membrane"/>
    <property type="evidence" value="ECO:0007669"/>
    <property type="project" value="UniProtKB-SubCell"/>
</dbReference>
<feature type="transmembrane region" description="Helical" evidence="7">
    <location>
        <begin position="56"/>
        <end position="80"/>
    </location>
</feature>
<feature type="transmembrane region" description="Helical" evidence="7">
    <location>
        <begin position="151"/>
        <end position="172"/>
    </location>
</feature>
<protein>
    <submittedName>
        <fullName evidence="9">Putative ABC transport system permease protein</fullName>
    </submittedName>
</protein>
<keyword evidence="2" id="KW-1003">Cell membrane</keyword>
<accession>A0A841D1F8</accession>
<evidence type="ECO:0000256" key="5">
    <source>
        <dbReference type="ARBA" id="ARBA00023136"/>
    </source>
</evidence>
<dbReference type="RefSeq" id="WP_184939768.1">
    <property type="nucleotide sequence ID" value="NZ_BAAAWZ010000001.1"/>
</dbReference>
<evidence type="ECO:0000259" key="8">
    <source>
        <dbReference type="Pfam" id="PF02687"/>
    </source>
</evidence>
<proteinExistence type="inferred from homology"/>
<dbReference type="InterPro" id="IPR050250">
    <property type="entry name" value="Macrolide_Exporter_MacB"/>
</dbReference>